<feature type="signal peptide" evidence="8">
    <location>
        <begin position="1"/>
        <end position="19"/>
    </location>
</feature>
<feature type="compositionally biased region" description="Polar residues" evidence="7">
    <location>
        <begin position="242"/>
        <end position="251"/>
    </location>
</feature>
<gene>
    <name evidence="10" type="ORF">HNP48_001430</name>
</gene>
<dbReference type="Gene3D" id="3.40.710.10">
    <property type="entry name" value="DD-peptidase/beta-lactamase superfamily"/>
    <property type="match status" value="1"/>
</dbReference>
<dbReference type="InterPro" id="IPR045155">
    <property type="entry name" value="Beta-lactam_cat"/>
</dbReference>
<dbReference type="PANTHER" id="PTHR35333:SF3">
    <property type="entry name" value="BETA-LACTAMASE-TYPE TRANSPEPTIDASE FOLD CONTAINING PROTEIN"/>
    <property type="match status" value="1"/>
</dbReference>
<dbReference type="GO" id="GO:0046677">
    <property type="term" value="P:response to antibiotic"/>
    <property type="evidence" value="ECO:0007669"/>
    <property type="project" value="UniProtKB-UniRule"/>
</dbReference>
<dbReference type="EMBL" id="JACHLK010000002">
    <property type="protein sequence ID" value="MBB6558766.1"/>
    <property type="molecule type" value="Genomic_DNA"/>
</dbReference>
<name>A0A7X0U853_9BURK</name>
<dbReference type="Pfam" id="PF13354">
    <property type="entry name" value="Beta-lactamase2"/>
    <property type="match status" value="1"/>
</dbReference>
<dbReference type="GO" id="GO:0008800">
    <property type="term" value="F:beta-lactamase activity"/>
    <property type="evidence" value="ECO:0007669"/>
    <property type="project" value="UniProtKB-UniRule"/>
</dbReference>
<evidence type="ECO:0000313" key="11">
    <source>
        <dbReference type="Proteomes" id="UP000575083"/>
    </source>
</evidence>
<dbReference type="Proteomes" id="UP000575083">
    <property type="component" value="Unassembled WGS sequence"/>
</dbReference>
<keyword evidence="5 6" id="KW-0046">Antibiotic resistance</keyword>
<dbReference type="PRINTS" id="PR00118">
    <property type="entry name" value="BLACTAMASEA"/>
</dbReference>
<dbReference type="GO" id="GO:0030655">
    <property type="term" value="P:beta-lactam antibiotic catabolic process"/>
    <property type="evidence" value="ECO:0007669"/>
    <property type="project" value="InterPro"/>
</dbReference>
<comment type="catalytic activity">
    <reaction evidence="1 6">
        <text>a beta-lactam + H2O = a substituted beta-amino acid</text>
        <dbReference type="Rhea" id="RHEA:20401"/>
        <dbReference type="ChEBI" id="CHEBI:15377"/>
        <dbReference type="ChEBI" id="CHEBI:35627"/>
        <dbReference type="ChEBI" id="CHEBI:140347"/>
        <dbReference type="EC" id="3.5.2.6"/>
    </reaction>
</comment>
<organism evidence="10 11">
    <name type="scientific">Acidovorax soli</name>
    <dbReference type="NCBI Taxonomy" id="592050"/>
    <lineage>
        <taxon>Bacteria</taxon>
        <taxon>Pseudomonadati</taxon>
        <taxon>Pseudomonadota</taxon>
        <taxon>Betaproteobacteria</taxon>
        <taxon>Burkholderiales</taxon>
        <taxon>Comamonadaceae</taxon>
        <taxon>Acidovorax</taxon>
    </lineage>
</organism>
<reference evidence="10 11" key="1">
    <citation type="submission" date="2020-08" db="EMBL/GenBank/DDBJ databases">
        <title>Functional genomics of gut bacteria from endangered species of beetles.</title>
        <authorList>
            <person name="Carlos-Shanley C."/>
        </authorList>
    </citation>
    <scope>NUCLEOTIDE SEQUENCE [LARGE SCALE GENOMIC DNA]</scope>
    <source>
        <strain evidence="10 11">S00198</strain>
    </source>
</reference>
<dbReference type="PANTHER" id="PTHR35333">
    <property type="entry name" value="BETA-LACTAMASE"/>
    <property type="match status" value="1"/>
</dbReference>
<dbReference type="PROSITE" id="PS00146">
    <property type="entry name" value="BETA_LACTAMASE_A"/>
    <property type="match status" value="1"/>
</dbReference>
<dbReference type="InterPro" id="IPR000871">
    <property type="entry name" value="Beta-lactam_class-A"/>
</dbReference>
<evidence type="ECO:0000259" key="9">
    <source>
        <dbReference type="Pfam" id="PF13354"/>
    </source>
</evidence>
<dbReference type="AlphaFoldDB" id="A0A7X0U853"/>
<feature type="chain" id="PRO_5031111237" description="Beta-lactamase" evidence="8">
    <location>
        <begin position="20"/>
        <end position="297"/>
    </location>
</feature>
<dbReference type="InterPro" id="IPR012338">
    <property type="entry name" value="Beta-lactam/transpept-like"/>
</dbReference>
<evidence type="ECO:0000256" key="6">
    <source>
        <dbReference type="RuleBase" id="RU361140"/>
    </source>
</evidence>
<keyword evidence="4 6" id="KW-0378">Hydrolase</keyword>
<keyword evidence="8" id="KW-0732">Signal</keyword>
<dbReference type="RefSeq" id="WP_184856190.1">
    <property type="nucleotide sequence ID" value="NZ_JACHLK010000002.1"/>
</dbReference>
<accession>A0A7X0U853</accession>
<evidence type="ECO:0000256" key="8">
    <source>
        <dbReference type="SAM" id="SignalP"/>
    </source>
</evidence>
<protein>
    <recommendedName>
        <fullName evidence="3 6">Beta-lactamase</fullName>
        <ecNumber evidence="3 6">3.5.2.6</ecNumber>
    </recommendedName>
</protein>
<evidence type="ECO:0000256" key="2">
    <source>
        <dbReference type="ARBA" id="ARBA00009009"/>
    </source>
</evidence>
<proteinExistence type="inferred from homology"/>
<feature type="domain" description="Beta-lactamase class A catalytic" evidence="9">
    <location>
        <begin position="51"/>
        <end position="266"/>
    </location>
</feature>
<dbReference type="NCBIfam" id="NF033103">
    <property type="entry name" value="bla_class_A"/>
    <property type="match status" value="1"/>
</dbReference>
<comment type="caution">
    <text evidence="10">The sequence shown here is derived from an EMBL/GenBank/DDBJ whole genome shotgun (WGS) entry which is preliminary data.</text>
</comment>
<feature type="region of interest" description="Disordered" evidence="7">
    <location>
        <begin position="234"/>
        <end position="255"/>
    </location>
</feature>
<evidence type="ECO:0000256" key="3">
    <source>
        <dbReference type="ARBA" id="ARBA00012865"/>
    </source>
</evidence>
<evidence type="ECO:0000256" key="4">
    <source>
        <dbReference type="ARBA" id="ARBA00022801"/>
    </source>
</evidence>
<evidence type="ECO:0000256" key="1">
    <source>
        <dbReference type="ARBA" id="ARBA00001526"/>
    </source>
</evidence>
<evidence type="ECO:0000256" key="7">
    <source>
        <dbReference type="SAM" id="MobiDB-lite"/>
    </source>
</evidence>
<dbReference type="InterPro" id="IPR023650">
    <property type="entry name" value="Beta-lactam_class-A_AS"/>
</dbReference>
<dbReference type="SUPFAM" id="SSF56601">
    <property type="entry name" value="beta-lactamase/transpeptidase-like"/>
    <property type="match status" value="1"/>
</dbReference>
<evidence type="ECO:0000313" key="10">
    <source>
        <dbReference type="EMBL" id="MBB6558766.1"/>
    </source>
</evidence>
<keyword evidence="11" id="KW-1185">Reference proteome</keyword>
<dbReference type="EC" id="3.5.2.6" evidence="3 6"/>
<sequence>MQRRDLLTAIGLLPLAAWAQTSPQKNSASAADTAWKAALARIEASVGGRVGVAALDTHTGRQIAHRGAERFPMASTFKLLLAAQTLRRVDQGHDKLDRRITYAKKDLVAYSPVTEPHADGAGLTVEELCAGTMTLSDNTAANLLLASNGGPPALTAYVRSLGDSITRLDRIEPALNEAKPGDPRDTTTPVAMVHCIQALALGQALSPASREKLQGWLLANKTGDKRLRARLPEGWKAGEKTGTASRGTSNDAGVFWPPERKPIVVSCYLTGGEAPPEQRDAAMAEIGALVAQWALAA</sequence>
<evidence type="ECO:0000256" key="5">
    <source>
        <dbReference type="ARBA" id="ARBA00023251"/>
    </source>
</evidence>
<comment type="similarity">
    <text evidence="2 6">Belongs to the class-A beta-lactamase family.</text>
</comment>